<dbReference type="Proteomes" id="UP001150925">
    <property type="component" value="Unassembled WGS sequence"/>
</dbReference>
<feature type="compositionally biased region" description="Acidic residues" evidence="3">
    <location>
        <begin position="477"/>
        <end position="490"/>
    </location>
</feature>
<dbReference type="Pfam" id="PF03914">
    <property type="entry name" value="CBF"/>
    <property type="match status" value="1"/>
</dbReference>
<dbReference type="GO" id="GO:0005634">
    <property type="term" value="C:nucleus"/>
    <property type="evidence" value="ECO:0007669"/>
    <property type="project" value="TreeGrafter"/>
</dbReference>
<evidence type="ECO:0000313" key="5">
    <source>
        <dbReference type="EMBL" id="KAJ1960465.1"/>
    </source>
</evidence>
<name>A0A9W8ALA8_9FUNG</name>
<gene>
    <name evidence="5" type="primary">MAK21</name>
    <name evidence="5" type="ORF">IWQ62_004223</name>
</gene>
<dbReference type="EMBL" id="JANBPY010001335">
    <property type="protein sequence ID" value="KAJ1960465.1"/>
    <property type="molecule type" value="Genomic_DNA"/>
</dbReference>
<evidence type="ECO:0000256" key="3">
    <source>
        <dbReference type="SAM" id="MobiDB-lite"/>
    </source>
</evidence>
<proteinExistence type="inferred from homology"/>
<dbReference type="InterPro" id="IPR005612">
    <property type="entry name" value="CCAAT-binding_factor"/>
</dbReference>
<feature type="compositionally biased region" description="Acidic residues" evidence="3">
    <location>
        <begin position="400"/>
        <end position="433"/>
    </location>
</feature>
<feature type="region of interest" description="Disordered" evidence="3">
    <location>
        <begin position="206"/>
        <end position="249"/>
    </location>
</feature>
<dbReference type="PANTHER" id="PTHR12048:SF0">
    <property type="entry name" value="CCAAT_ENHANCER-BINDING PROTEIN ZETA"/>
    <property type="match status" value="1"/>
</dbReference>
<sequence>GRQKRVEQEKRSGQLLARQAKKRIEKQKEEMERIENEYSKLLAAILTGVNRSLPYANLDNHAFDEYVEMLFRLIHFRNFNTVIQAFVLLYQMSQVKVALRDRFYRALYEAMLDFRLVLSSKQVMFLNVLLKSLSTDPSSPRVMAFVKRMLQIATFHDPSMVCGLLFVVGKVMSSRPPLHGMINQPEDNDGEERFDDVVSDVEEEVAAETPTTVDALEKSDSEDEQNPDAQAHSVPNAATSKSEKYDSAKRDPRYALAEITCLWELLPFTQHFHPSVRLYASRLLSLDFLADATPNLHNFSLHNFLDKFVFRNPKKNPVKSKGQSLMQPRVDEINPRKSGDTNYIVNKKVFTGVQWGVPNKRLHGPSGFAADEEFLHAYHMQKKERAQARKKSVEAKSKESDDDAEELSEFGSMDEVEDDEDGGFGGLEDVDESEIWKAMKKGMPEVADLEDSEGSSIDGSQGGDDDEDADLLRALQDDEELGRDIEEDFDSQLLEAGSDSDEGEDFVSAPEFSDEGEEEELRDDDLSEEPVATSGKRKKRSAPKSAVDISSLLKTQPKGKGHKKIKLADLPLVASMEDYAHLLDQD</sequence>
<evidence type="ECO:0000256" key="1">
    <source>
        <dbReference type="ARBA" id="ARBA00007797"/>
    </source>
</evidence>
<evidence type="ECO:0000256" key="2">
    <source>
        <dbReference type="SAM" id="Coils"/>
    </source>
</evidence>
<accession>A0A9W8ALA8</accession>
<feature type="coiled-coil region" evidence="2">
    <location>
        <begin position="17"/>
        <end position="44"/>
    </location>
</feature>
<reference evidence="5" key="1">
    <citation type="submission" date="2022-07" db="EMBL/GenBank/DDBJ databases">
        <title>Phylogenomic reconstructions and comparative analyses of Kickxellomycotina fungi.</title>
        <authorList>
            <person name="Reynolds N.K."/>
            <person name="Stajich J.E."/>
            <person name="Barry K."/>
            <person name="Grigoriev I.V."/>
            <person name="Crous P."/>
            <person name="Smith M.E."/>
        </authorList>
    </citation>
    <scope>NUCLEOTIDE SEQUENCE</scope>
    <source>
        <strain evidence="5">RSA 1196</strain>
    </source>
</reference>
<feature type="compositionally biased region" description="Acidic residues" evidence="3">
    <location>
        <begin position="512"/>
        <end position="528"/>
    </location>
</feature>
<evidence type="ECO:0000313" key="6">
    <source>
        <dbReference type="Proteomes" id="UP001150925"/>
    </source>
</evidence>
<dbReference type="OrthoDB" id="28947at2759"/>
<keyword evidence="2" id="KW-0175">Coiled coil</keyword>
<organism evidence="5 6">
    <name type="scientific">Dispira parvispora</name>
    <dbReference type="NCBI Taxonomy" id="1520584"/>
    <lineage>
        <taxon>Eukaryota</taxon>
        <taxon>Fungi</taxon>
        <taxon>Fungi incertae sedis</taxon>
        <taxon>Zoopagomycota</taxon>
        <taxon>Kickxellomycotina</taxon>
        <taxon>Dimargaritomycetes</taxon>
        <taxon>Dimargaritales</taxon>
        <taxon>Dimargaritaceae</taxon>
        <taxon>Dispira</taxon>
    </lineage>
</organism>
<feature type="region of interest" description="Disordered" evidence="3">
    <location>
        <begin position="385"/>
        <end position="564"/>
    </location>
</feature>
<feature type="domain" description="CCAAT-binding factor" evidence="4">
    <location>
        <begin position="83"/>
        <end position="280"/>
    </location>
</feature>
<dbReference type="AlphaFoldDB" id="A0A9W8ALA8"/>
<dbReference type="InterPro" id="IPR040155">
    <property type="entry name" value="CEBPZ/Mak21-like"/>
</dbReference>
<keyword evidence="6" id="KW-1185">Reference proteome</keyword>
<feature type="compositionally biased region" description="Basic and acidic residues" evidence="3">
    <location>
        <begin position="385"/>
        <end position="399"/>
    </location>
</feature>
<feature type="non-terminal residue" evidence="5">
    <location>
        <position position="1"/>
    </location>
</feature>
<evidence type="ECO:0000259" key="4">
    <source>
        <dbReference type="Pfam" id="PF03914"/>
    </source>
</evidence>
<dbReference type="PANTHER" id="PTHR12048">
    <property type="entry name" value="CCAAT-BINDING FACTOR-RELATED"/>
    <property type="match status" value="1"/>
</dbReference>
<comment type="caution">
    <text evidence="5">The sequence shown here is derived from an EMBL/GenBank/DDBJ whole genome shotgun (WGS) entry which is preliminary data.</text>
</comment>
<comment type="similarity">
    <text evidence="1">Belongs to the CBF/MAK21 family.</text>
</comment>
<protein>
    <submittedName>
        <fullName evidence="5">RNA-binding ribosome biosynthesis protein mak21</fullName>
    </submittedName>
</protein>